<feature type="active site" description="Nucleophile" evidence="3">
    <location>
        <position position="102"/>
    </location>
</feature>
<dbReference type="RefSeq" id="WP_253359095.1">
    <property type="nucleotide sequence ID" value="NZ_JAIULA010000003.1"/>
</dbReference>
<evidence type="ECO:0000256" key="1">
    <source>
        <dbReference type="ARBA" id="ARBA00010233"/>
    </source>
</evidence>
<dbReference type="PANTHER" id="PTHR30237:SF5">
    <property type="entry name" value="CARBOXYPEPTIDASE VC_A0337-RELATED"/>
    <property type="match status" value="1"/>
</dbReference>
<evidence type="ECO:0000313" key="7">
    <source>
        <dbReference type="Proteomes" id="UP001139006"/>
    </source>
</evidence>
<evidence type="ECO:0000259" key="4">
    <source>
        <dbReference type="Pfam" id="PF02016"/>
    </source>
</evidence>
<evidence type="ECO:0000259" key="5">
    <source>
        <dbReference type="Pfam" id="PF17676"/>
    </source>
</evidence>
<dbReference type="InterPro" id="IPR040921">
    <property type="entry name" value="Peptidase_S66C"/>
</dbReference>
<organism evidence="6 7">
    <name type="scientific">Ligilactobacillus ubinensis</name>
    <dbReference type="NCBI Taxonomy" id="2876789"/>
    <lineage>
        <taxon>Bacteria</taxon>
        <taxon>Bacillati</taxon>
        <taxon>Bacillota</taxon>
        <taxon>Bacilli</taxon>
        <taxon>Lactobacillales</taxon>
        <taxon>Lactobacillaceae</taxon>
        <taxon>Ligilactobacillus</taxon>
    </lineage>
</organism>
<comment type="similarity">
    <text evidence="1">Belongs to the peptidase S66 family.</text>
</comment>
<sequence length="321" mass="36086">MHIGFYSSSTPITAISQQRFERAKRFLAAKGVALTAGSLTKKSDFYRSGTIRQRANEINELIYNPEIDVIMSTIGGTNTNSILPYIDYEYLKHHPKTFVGYSDTTALLLAIKKMAPTCRVLYGPALVASFGESESFVEETWAAFYKVYSATYNTVVELTAPRFWSDDQANWEEYEHQKIKKVNAWHAINCSTLEGRVIGGNLNTIYGILASKYFPDLTNDNILFIEDAEKDAATIEKNFAMLKNADIFTKVKGIVLGKHALFDDLGSKKQPIDILQEVLNDTTMPIIYNYDSCHTIPMLTTPLGARAIFNATKMKVEFSDF</sequence>
<dbReference type="InterPro" id="IPR029062">
    <property type="entry name" value="Class_I_gatase-like"/>
</dbReference>
<dbReference type="PANTHER" id="PTHR30237">
    <property type="entry name" value="MURAMOYLTETRAPEPTIDE CARBOXYPEPTIDASE"/>
    <property type="match status" value="1"/>
</dbReference>
<dbReference type="Pfam" id="PF17676">
    <property type="entry name" value="Peptidase_S66C"/>
    <property type="match status" value="1"/>
</dbReference>
<gene>
    <name evidence="6" type="ORF">LB941_02090</name>
</gene>
<keyword evidence="7" id="KW-1185">Reference proteome</keyword>
<protein>
    <submittedName>
        <fullName evidence="6">LD-carboxypeptidase</fullName>
    </submittedName>
</protein>
<evidence type="ECO:0000256" key="2">
    <source>
        <dbReference type="ARBA" id="ARBA00022801"/>
    </source>
</evidence>
<dbReference type="EMBL" id="JAIULA010000003">
    <property type="protein sequence ID" value="MCP0886124.1"/>
    <property type="molecule type" value="Genomic_DNA"/>
</dbReference>
<dbReference type="Pfam" id="PF02016">
    <property type="entry name" value="Peptidase_S66"/>
    <property type="match status" value="1"/>
</dbReference>
<dbReference type="PIRSF" id="PIRSF028757">
    <property type="entry name" value="LD-carboxypeptidase"/>
    <property type="match status" value="1"/>
</dbReference>
<dbReference type="SUPFAM" id="SSF52317">
    <property type="entry name" value="Class I glutamine amidotransferase-like"/>
    <property type="match status" value="1"/>
</dbReference>
<dbReference type="Gene3D" id="3.50.30.60">
    <property type="entry name" value="LD-carboxypeptidase A C-terminal domain-like"/>
    <property type="match status" value="1"/>
</dbReference>
<evidence type="ECO:0000313" key="6">
    <source>
        <dbReference type="EMBL" id="MCP0886124.1"/>
    </source>
</evidence>
<reference evidence="6 7" key="1">
    <citation type="journal article" date="2023" name="Int. J. Syst. Evol. Microbiol.">
        <title>Ligilactobacillus ubinensis sp. nov., a novel species isolated from the wild ferment of a durian fruit (Durio zibethinus).</title>
        <authorList>
            <person name="Heng Y.C."/>
            <person name="Menon N."/>
            <person name="Chen B."/>
            <person name="Loo B.Z.L."/>
            <person name="Wong G.W.J."/>
            <person name="Lim A.C.H."/>
            <person name="Silvaraju S."/>
            <person name="Kittelmann S."/>
        </authorList>
    </citation>
    <scope>NUCLEOTIDE SEQUENCE [LARGE SCALE GENOMIC DNA]</scope>
    <source>
        <strain evidence="6 7">WILCCON 0076</strain>
    </source>
</reference>
<proteinExistence type="inferred from homology"/>
<feature type="active site" description="Charge relay system" evidence="3">
    <location>
        <position position="226"/>
    </location>
</feature>
<dbReference type="InterPro" id="IPR003507">
    <property type="entry name" value="S66_fam"/>
</dbReference>
<dbReference type="InterPro" id="IPR027478">
    <property type="entry name" value="LdcA_N"/>
</dbReference>
<dbReference type="AlphaFoldDB" id="A0A9X2JKJ6"/>
<dbReference type="Proteomes" id="UP001139006">
    <property type="component" value="Unassembled WGS sequence"/>
</dbReference>
<dbReference type="CDD" id="cd07062">
    <property type="entry name" value="Peptidase_S66_mccF_like"/>
    <property type="match status" value="1"/>
</dbReference>
<feature type="domain" description="LD-carboxypeptidase C-terminal" evidence="5">
    <location>
        <begin position="194"/>
        <end position="307"/>
    </location>
</feature>
<dbReference type="InterPro" id="IPR040449">
    <property type="entry name" value="Peptidase_S66_N"/>
</dbReference>
<dbReference type="InterPro" id="IPR027461">
    <property type="entry name" value="Carboxypeptidase_A_C_sf"/>
</dbReference>
<feature type="domain" description="LD-carboxypeptidase N-terminal" evidence="4">
    <location>
        <begin position="3"/>
        <end position="115"/>
    </location>
</feature>
<dbReference type="SUPFAM" id="SSF141986">
    <property type="entry name" value="LD-carboxypeptidase A C-terminal domain-like"/>
    <property type="match status" value="1"/>
</dbReference>
<comment type="caution">
    <text evidence="6">The sequence shown here is derived from an EMBL/GenBank/DDBJ whole genome shotgun (WGS) entry which is preliminary data.</text>
</comment>
<feature type="active site" description="Charge relay system" evidence="3">
    <location>
        <position position="294"/>
    </location>
</feature>
<dbReference type="GO" id="GO:0016787">
    <property type="term" value="F:hydrolase activity"/>
    <property type="evidence" value="ECO:0007669"/>
    <property type="project" value="UniProtKB-KW"/>
</dbReference>
<accession>A0A9X2JKJ6</accession>
<dbReference type="Gene3D" id="3.40.50.10740">
    <property type="entry name" value="Class I glutamine amidotransferase-like"/>
    <property type="match status" value="1"/>
</dbReference>
<name>A0A9X2JKJ6_9LACO</name>
<keyword evidence="2" id="KW-0378">Hydrolase</keyword>
<evidence type="ECO:0000256" key="3">
    <source>
        <dbReference type="PIRSR" id="PIRSR028757-1"/>
    </source>
</evidence>